<dbReference type="InterPro" id="IPR006520">
    <property type="entry name" value="Dit_BPSPP_N"/>
</dbReference>
<evidence type="ECO:0000313" key="3">
    <source>
        <dbReference type="EMBL" id="ARE87401.1"/>
    </source>
</evidence>
<keyword evidence="4" id="KW-1185">Reference proteome</keyword>
<evidence type="ECO:0000313" key="2">
    <source>
        <dbReference type="EMBL" id="AOY76922.1"/>
    </source>
</evidence>
<proteinExistence type="predicted"/>
<dbReference type="AlphaFoldDB" id="A0AAC9RJT2"/>
<sequence>MFQFKNRHLKEFTAKAKIDNRPLKAAKRIAEETINNRHSSIKFDDAYNDIIIPVTIFLIEKDITLRRQILREMAYWLDGEGKLIFDDEQDKYYTARVDSGIVTSNDLHFDSFTVEFICEPFAYTNPILVESKSITSETKLLVTNNGTYETKPVFEINGNATSLTIMTPTESITLLNINQKTIIDTEKMLCYTFSSFGNKVNKLMDLQGAIDRLKLPVGTTELTLTGNNMNVNVIVKLQEKYL</sequence>
<evidence type="ECO:0000313" key="4">
    <source>
        <dbReference type="Proteomes" id="UP000177894"/>
    </source>
</evidence>
<dbReference type="NCBIfam" id="TIGR01633">
    <property type="entry name" value="phi3626_gp14_N"/>
    <property type="match status" value="1"/>
</dbReference>
<name>A0AAC9RJT2_9CLOT</name>
<dbReference type="Proteomes" id="UP000177894">
    <property type="component" value="Chromosome"/>
</dbReference>
<dbReference type="Pfam" id="PF05709">
    <property type="entry name" value="Sipho_tail"/>
    <property type="match status" value="1"/>
</dbReference>
<dbReference type="EMBL" id="CP020559">
    <property type="protein sequence ID" value="ARE87401.1"/>
    <property type="molecule type" value="Genomic_DNA"/>
</dbReference>
<evidence type="ECO:0000313" key="5">
    <source>
        <dbReference type="Proteomes" id="UP000192478"/>
    </source>
</evidence>
<protein>
    <submittedName>
        <fullName evidence="3">Phage tail protein</fullName>
    </submittedName>
</protein>
<dbReference type="Gene3D" id="2.40.30.200">
    <property type="match status" value="1"/>
</dbReference>
<dbReference type="Proteomes" id="UP000192478">
    <property type="component" value="Chromosome"/>
</dbReference>
<gene>
    <name evidence="2" type="ORF">BJL90_14290</name>
    <name evidence="3" type="ORF">CLFO_18010</name>
</gene>
<dbReference type="InterPro" id="IPR008841">
    <property type="entry name" value="Siphovirus-type_tail_N"/>
</dbReference>
<dbReference type="KEGG" id="cfm:BJL90_14290"/>
<evidence type="ECO:0000259" key="1">
    <source>
        <dbReference type="Pfam" id="PF05709"/>
    </source>
</evidence>
<reference evidence="3 5" key="2">
    <citation type="submission" date="2017-03" db="EMBL/GenBank/DDBJ databases">
        <title>Complete sequence of Clostridium formicaceticum DSM 92.</title>
        <authorList>
            <person name="Poehlein A."/>
            <person name="Karl M."/>
            <person name="Bengelsdorf F.R."/>
            <person name="Duerre P."/>
            <person name="Daniel R."/>
        </authorList>
    </citation>
    <scope>NUCLEOTIDE SEQUENCE [LARGE SCALE GENOMIC DNA]</scope>
    <source>
        <strain evidence="3 5">DSM 92</strain>
    </source>
</reference>
<feature type="domain" description="Siphovirus-type tail component RIFT-related" evidence="1">
    <location>
        <begin position="26"/>
        <end position="118"/>
    </location>
</feature>
<dbReference type="RefSeq" id="WP_070969363.1">
    <property type="nucleotide sequence ID" value="NZ_CP017603.1"/>
</dbReference>
<organism evidence="3 5">
    <name type="scientific">Clostridium formicaceticum</name>
    <dbReference type="NCBI Taxonomy" id="1497"/>
    <lineage>
        <taxon>Bacteria</taxon>
        <taxon>Bacillati</taxon>
        <taxon>Bacillota</taxon>
        <taxon>Clostridia</taxon>
        <taxon>Eubacteriales</taxon>
        <taxon>Clostridiaceae</taxon>
        <taxon>Clostridium</taxon>
    </lineage>
</organism>
<accession>A0AAC9RJT2</accession>
<dbReference type="EMBL" id="CP017603">
    <property type="protein sequence ID" value="AOY76922.1"/>
    <property type="molecule type" value="Genomic_DNA"/>
</dbReference>
<reference evidence="2 4" key="1">
    <citation type="submission" date="2016-10" db="EMBL/GenBank/DDBJ databases">
        <title>Complete Genome Sequence of Acetogen Clostridium formicoaceticum ATCC 27076.</title>
        <authorList>
            <person name="Bao T."/>
            <person name="Cheng C."/>
            <person name="Zhao J."/>
            <person name="Yang S.-T."/>
            <person name="Wang J."/>
            <person name="Wang M."/>
        </authorList>
    </citation>
    <scope>NUCLEOTIDE SEQUENCE [LARGE SCALE GENOMIC DNA]</scope>
    <source>
        <strain evidence="2 4">ATCC 27076</strain>
    </source>
</reference>